<dbReference type="InterPro" id="IPR020941">
    <property type="entry name" value="SUFU-like_domain"/>
</dbReference>
<dbReference type="EMBL" id="BSPD01000029">
    <property type="protein sequence ID" value="GLS25358.1"/>
    <property type="molecule type" value="Genomic_DNA"/>
</dbReference>
<dbReference type="SUPFAM" id="SSF103359">
    <property type="entry name" value="Suppressor of Fused, N-terminal domain"/>
    <property type="match status" value="1"/>
</dbReference>
<dbReference type="AlphaFoldDB" id="A0AA37T2N3"/>
<organism evidence="2 3">
    <name type="scientific">Marinibactrum halimedae</name>
    <dbReference type="NCBI Taxonomy" id="1444977"/>
    <lineage>
        <taxon>Bacteria</taxon>
        <taxon>Pseudomonadati</taxon>
        <taxon>Pseudomonadota</taxon>
        <taxon>Gammaproteobacteria</taxon>
        <taxon>Cellvibrionales</taxon>
        <taxon>Cellvibrionaceae</taxon>
        <taxon>Marinibactrum</taxon>
    </lineage>
</organism>
<feature type="domain" description="Suppressor of fused-like" evidence="1">
    <location>
        <begin position="53"/>
        <end position="201"/>
    </location>
</feature>
<gene>
    <name evidence="2" type="ORF">GCM10007877_10720</name>
</gene>
<evidence type="ECO:0000313" key="3">
    <source>
        <dbReference type="Proteomes" id="UP001156870"/>
    </source>
</evidence>
<comment type="caution">
    <text evidence="2">The sequence shown here is derived from an EMBL/GenBank/DDBJ whole genome shotgun (WGS) entry which is preliminary data.</text>
</comment>
<evidence type="ECO:0000313" key="2">
    <source>
        <dbReference type="EMBL" id="GLS25358.1"/>
    </source>
</evidence>
<name>A0AA37T2N3_9GAMM</name>
<accession>A0AA37T2N3</accession>
<proteinExistence type="predicted"/>
<dbReference type="Pfam" id="PF05076">
    <property type="entry name" value="SUFU"/>
    <property type="match status" value="1"/>
</dbReference>
<reference evidence="2 3" key="1">
    <citation type="journal article" date="2014" name="Int. J. Syst. Evol. Microbiol.">
        <title>Complete genome sequence of Corynebacterium casei LMG S-19264T (=DSM 44701T), isolated from a smear-ripened cheese.</title>
        <authorList>
            <consortium name="US DOE Joint Genome Institute (JGI-PGF)"/>
            <person name="Walter F."/>
            <person name="Albersmeier A."/>
            <person name="Kalinowski J."/>
            <person name="Ruckert C."/>
        </authorList>
    </citation>
    <scope>NUCLEOTIDE SEQUENCE [LARGE SCALE GENOMIC DNA]</scope>
    <source>
        <strain evidence="2 3">NBRC 110095</strain>
    </source>
</reference>
<sequence>MSLLRDAWEQREHVIYQSIFHILGKDIHPLDINVFQRGFGIDDIDPRWMFSGVFKCPPTNRRRNWVYVTSGMSNPWETHKTKVESGIGCEFILETTAECDWAIDALKNLMALNILLSNGYYGDKPKIAVGERVPLAMNQRTTNVMIVEPKDYPSSFDLVSGRVKLLQVIGVTTSDIEFAQKNGTNELVSTLTARHDTFALDLPHQRRLN</sequence>
<dbReference type="RefSeq" id="WP_232593393.1">
    <property type="nucleotide sequence ID" value="NZ_BSPD01000029.1"/>
</dbReference>
<dbReference type="InterPro" id="IPR037181">
    <property type="entry name" value="SUFU_N"/>
</dbReference>
<evidence type="ECO:0000259" key="1">
    <source>
        <dbReference type="Pfam" id="PF05076"/>
    </source>
</evidence>
<keyword evidence="3" id="KW-1185">Reference proteome</keyword>
<dbReference type="Proteomes" id="UP001156870">
    <property type="component" value="Unassembled WGS sequence"/>
</dbReference>
<protein>
    <recommendedName>
        <fullName evidence="1">Suppressor of fused-like domain-containing protein</fullName>
    </recommendedName>
</protein>